<feature type="domain" description="G-protein coupled receptors family 1 profile" evidence="13">
    <location>
        <begin position="37"/>
        <end position="334"/>
    </location>
</feature>
<keyword evidence="15" id="KW-1185">Reference proteome</keyword>
<accession>A0A7M7NUW2</accession>
<dbReference type="SUPFAM" id="SSF81321">
    <property type="entry name" value="Family A G protein-coupled receptor-like"/>
    <property type="match status" value="1"/>
</dbReference>
<dbReference type="AlphaFoldDB" id="A0A7M7NUW2"/>
<dbReference type="GO" id="GO:0030425">
    <property type="term" value="C:dendrite"/>
    <property type="evidence" value="ECO:0000318"/>
    <property type="project" value="GO_Central"/>
</dbReference>
<evidence type="ECO:0000256" key="2">
    <source>
        <dbReference type="ARBA" id="ARBA00022475"/>
    </source>
</evidence>
<feature type="transmembrane region" description="Helical" evidence="12">
    <location>
        <begin position="315"/>
        <end position="337"/>
    </location>
</feature>
<dbReference type="PROSITE" id="PS00237">
    <property type="entry name" value="G_PROTEIN_RECEP_F1_1"/>
    <property type="match status" value="1"/>
</dbReference>
<evidence type="ECO:0000313" key="14">
    <source>
        <dbReference type="EnsemblMetazoa" id="XP_030841862"/>
    </source>
</evidence>
<feature type="transmembrane region" description="Helical" evidence="12">
    <location>
        <begin position="57"/>
        <end position="83"/>
    </location>
</feature>
<organism evidence="14 15">
    <name type="scientific">Strongylocentrotus purpuratus</name>
    <name type="common">Purple sea urchin</name>
    <dbReference type="NCBI Taxonomy" id="7668"/>
    <lineage>
        <taxon>Eukaryota</taxon>
        <taxon>Metazoa</taxon>
        <taxon>Echinodermata</taxon>
        <taxon>Eleutherozoa</taxon>
        <taxon>Echinozoa</taxon>
        <taxon>Echinoidea</taxon>
        <taxon>Euechinoidea</taxon>
        <taxon>Echinacea</taxon>
        <taxon>Camarodonta</taxon>
        <taxon>Echinidea</taxon>
        <taxon>Strongylocentrotidae</taxon>
        <taxon>Strongylocentrotus</taxon>
    </lineage>
</organism>
<evidence type="ECO:0000256" key="10">
    <source>
        <dbReference type="RuleBase" id="RU000688"/>
    </source>
</evidence>
<feature type="region of interest" description="Disordered" evidence="11">
    <location>
        <begin position="251"/>
        <end position="270"/>
    </location>
</feature>
<dbReference type="GO" id="GO:0030594">
    <property type="term" value="F:neurotransmitter receptor activity"/>
    <property type="evidence" value="ECO:0000318"/>
    <property type="project" value="GO_Central"/>
</dbReference>
<evidence type="ECO:0000256" key="7">
    <source>
        <dbReference type="ARBA" id="ARBA00023157"/>
    </source>
</evidence>
<name>A0A7M7NUW2_STRPU</name>
<evidence type="ECO:0000256" key="6">
    <source>
        <dbReference type="ARBA" id="ARBA00023136"/>
    </source>
</evidence>
<evidence type="ECO:0000256" key="12">
    <source>
        <dbReference type="SAM" id="Phobius"/>
    </source>
</evidence>
<evidence type="ECO:0000256" key="3">
    <source>
        <dbReference type="ARBA" id="ARBA00022692"/>
    </source>
</evidence>
<reference evidence="15" key="1">
    <citation type="submission" date="2015-02" db="EMBL/GenBank/DDBJ databases">
        <title>Genome sequencing for Strongylocentrotus purpuratus.</title>
        <authorList>
            <person name="Murali S."/>
            <person name="Liu Y."/>
            <person name="Vee V."/>
            <person name="English A."/>
            <person name="Wang M."/>
            <person name="Skinner E."/>
            <person name="Han Y."/>
            <person name="Muzny D.M."/>
            <person name="Worley K.C."/>
            <person name="Gibbs R.A."/>
        </authorList>
    </citation>
    <scope>NUCLEOTIDE SEQUENCE</scope>
</reference>
<feature type="transmembrane region" description="Helical" evidence="12">
    <location>
        <begin position="95"/>
        <end position="116"/>
    </location>
</feature>
<comment type="similarity">
    <text evidence="10">Belongs to the G-protein coupled receptor 1 family.</text>
</comment>
<dbReference type="FunFam" id="1.20.1070.10:FF:000976">
    <property type="entry name" value="Uncharacterized protein"/>
    <property type="match status" value="1"/>
</dbReference>
<keyword evidence="3 10" id="KW-0812">Transmembrane</keyword>
<dbReference type="GO" id="GO:0045202">
    <property type="term" value="C:synapse"/>
    <property type="evidence" value="ECO:0007669"/>
    <property type="project" value="GOC"/>
</dbReference>
<keyword evidence="2" id="KW-1003">Cell membrane</keyword>
<comment type="subcellular location">
    <subcellularLocation>
        <location evidence="1">Cell membrane</location>
        <topology evidence="1">Multi-pass membrane protein</topology>
    </subcellularLocation>
</comment>
<keyword evidence="4 12" id="KW-1133">Transmembrane helix</keyword>
<dbReference type="EnsemblMetazoa" id="XM_030986002">
    <property type="protein sequence ID" value="XP_030841862"/>
    <property type="gene ID" value="LOC576278"/>
</dbReference>
<feature type="transmembrane region" description="Helical" evidence="12">
    <location>
        <begin position="136"/>
        <end position="159"/>
    </location>
</feature>
<sequence length="355" mass="39874">MNTSLSNSSSESYSIKSAVDIVHFASCLVITLLSFLGNTFVIVAIAKNHNLRTVSNYFVSSLAVTDVFVSILILPLGLQYLFLRRWYIGRVLCTLWVSIDVLLITASILSLCAISIDRYRAINQPIKYAVRRTPTLAAKIIGAVWSLSFLVSVPAVFVIDYSNETLQCGIQRNAAFAICSSFVSFYGPLFVVLFVYVKIYRAAKKRAAMVGNNFNTVSMVEFSIEMKPQLRRQTTLQRLRSTLSRANVFQSQNSEGASSTSRISTTRERPTQGIDMKAARTIAIIVGVFIACWLPFFVMHVTLSVCDTCNVSEQTYIIISWIGYWNSALNPIIYTLFNKDFRRAFSKMLRCKSYS</sequence>
<proteinExistence type="inferred from homology"/>
<dbReference type="GO" id="GO:0007268">
    <property type="term" value="P:chemical synaptic transmission"/>
    <property type="evidence" value="ECO:0000318"/>
    <property type="project" value="GO_Central"/>
</dbReference>
<dbReference type="Pfam" id="PF00001">
    <property type="entry name" value="7tm_1"/>
    <property type="match status" value="1"/>
</dbReference>
<keyword evidence="6 12" id="KW-0472">Membrane</keyword>
<keyword evidence="8 10" id="KW-0675">Receptor</keyword>
<dbReference type="InterPro" id="IPR000929">
    <property type="entry name" value="Dopamine_rcpt"/>
</dbReference>
<evidence type="ECO:0000256" key="1">
    <source>
        <dbReference type="ARBA" id="ARBA00004651"/>
    </source>
</evidence>
<evidence type="ECO:0000256" key="8">
    <source>
        <dbReference type="ARBA" id="ARBA00023170"/>
    </source>
</evidence>
<evidence type="ECO:0000259" key="13">
    <source>
        <dbReference type="PROSITE" id="PS50262"/>
    </source>
</evidence>
<dbReference type="GO" id="GO:0007187">
    <property type="term" value="P:G protein-coupled receptor signaling pathway, coupled to cyclic nucleotide second messenger"/>
    <property type="evidence" value="ECO:0000318"/>
    <property type="project" value="GO_Central"/>
</dbReference>
<evidence type="ECO:0000256" key="4">
    <source>
        <dbReference type="ARBA" id="ARBA00022989"/>
    </source>
</evidence>
<protein>
    <recommendedName>
        <fullName evidence="13">G-protein coupled receptors family 1 profile domain-containing protein</fullName>
    </recommendedName>
</protein>
<keyword evidence="7" id="KW-1015">Disulfide bond</keyword>
<dbReference type="InterPro" id="IPR000276">
    <property type="entry name" value="GPCR_Rhodpsn"/>
</dbReference>
<dbReference type="PROSITE" id="PS50262">
    <property type="entry name" value="G_PROTEIN_RECEP_F1_2"/>
    <property type="match status" value="1"/>
</dbReference>
<dbReference type="InParanoid" id="A0A7M7NUW2"/>
<dbReference type="GO" id="GO:0004993">
    <property type="term" value="F:G protein-coupled serotonin receptor activity"/>
    <property type="evidence" value="ECO:0000318"/>
    <property type="project" value="GO_Central"/>
</dbReference>
<evidence type="ECO:0000256" key="11">
    <source>
        <dbReference type="SAM" id="MobiDB-lite"/>
    </source>
</evidence>
<dbReference type="PANTHER" id="PTHR24248">
    <property type="entry name" value="ADRENERGIC RECEPTOR-RELATED G-PROTEIN COUPLED RECEPTOR"/>
    <property type="match status" value="1"/>
</dbReference>
<dbReference type="KEGG" id="spu:576278"/>
<dbReference type="SMART" id="SM01381">
    <property type="entry name" value="7TM_GPCR_Srsx"/>
    <property type="match status" value="1"/>
</dbReference>
<feature type="transmembrane region" description="Helical" evidence="12">
    <location>
        <begin position="21"/>
        <end position="45"/>
    </location>
</feature>
<feature type="transmembrane region" description="Helical" evidence="12">
    <location>
        <begin position="282"/>
        <end position="303"/>
    </location>
</feature>
<evidence type="ECO:0000256" key="5">
    <source>
        <dbReference type="ARBA" id="ARBA00023040"/>
    </source>
</evidence>
<dbReference type="PRINTS" id="PR00237">
    <property type="entry name" value="GPCRRHODOPSN"/>
</dbReference>
<dbReference type="GeneID" id="576278"/>
<reference evidence="14" key="2">
    <citation type="submission" date="2021-01" db="UniProtKB">
        <authorList>
            <consortium name="EnsemblMetazoa"/>
        </authorList>
    </citation>
    <scope>IDENTIFICATION</scope>
</reference>
<feature type="transmembrane region" description="Helical" evidence="12">
    <location>
        <begin position="174"/>
        <end position="197"/>
    </location>
</feature>
<evidence type="ECO:0000256" key="9">
    <source>
        <dbReference type="ARBA" id="ARBA00023224"/>
    </source>
</evidence>
<dbReference type="OrthoDB" id="5955450at2759"/>
<keyword evidence="5 10" id="KW-0297">G-protein coupled receptor</keyword>
<keyword evidence="9 10" id="KW-0807">Transducer</keyword>
<dbReference type="Proteomes" id="UP000007110">
    <property type="component" value="Unassembled WGS sequence"/>
</dbReference>
<dbReference type="GO" id="GO:0005886">
    <property type="term" value="C:plasma membrane"/>
    <property type="evidence" value="ECO:0000318"/>
    <property type="project" value="GO_Central"/>
</dbReference>
<dbReference type="Gene3D" id="1.20.1070.10">
    <property type="entry name" value="Rhodopsin 7-helix transmembrane proteins"/>
    <property type="match status" value="1"/>
</dbReference>
<dbReference type="RefSeq" id="XP_030841862.1">
    <property type="nucleotide sequence ID" value="XM_030986002.1"/>
</dbReference>
<dbReference type="CDD" id="cd14967">
    <property type="entry name" value="7tmA_amine_R-like"/>
    <property type="match status" value="1"/>
</dbReference>
<dbReference type="PRINTS" id="PR00242">
    <property type="entry name" value="DOPAMINER"/>
</dbReference>
<evidence type="ECO:0000313" key="15">
    <source>
        <dbReference type="Proteomes" id="UP000007110"/>
    </source>
</evidence>
<dbReference type="InterPro" id="IPR017452">
    <property type="entry name" value="GPCR_Rhodpsn_7TM"/>
</dbReference>